<dbReference type="InterPro" id="IPR036890">
    <property type="entry name" value="HATPase_C_sf"/>
</dbReference>
<sequence length="601" mass="66639">MRSQLTADSEPMAVPVTVDSASDSASLEVIHDPQGQIVSIHWPDTIPLESERYLQESIGKLFGPVAVVPYLKRAAQVLADGQPQQFQCVIRCGPHPVGLDFSLSVASWPDDPDRQYLRGQGSILTVTRGERMPQHLSTMGIVADPASSAQAGLLANLSNYHGVLTNIASNIRKTLELNTIWQQTVDGLGSLLDLHRCLVCDYSVAMQTLDVVAEFHRPELQPCLGQTFELTHKSDFRCTINTLKPVLSDFEREDNDNGPYTVLTVATCYRDEPNSVLLLQMPPHRPWHPLEIELVNELTDQVGTAIAHAKLFGASRTLADDLQKANEKLIDKNDELEEARRYAEEASRLKSEFLANTSHELRTPLNGMIGFLRLVLDGMADDPEEQEEFIEEAHKSALHLLNLINDVLDIAKIEAGKMEIDLTAVSLQELFCDVENFTRPQAEQRGLQFDMKLPATLDEIKLYGNYQRILQVLLNLIGNAIKFTPEGSVTISAEVKPQNVRFQGRVWPGHIKISVEDTGIGVSLEKQNRLFQTFSQVDGERTRQYGGTGLGLAISQRLIEAMGGKVQFISMGEGLGSTVTFTTILYQEPVIMAETESKQSA</sequence>
<feature type="domain" description="Histidine kinase" evidence="10">
    <location>
        <begin position="356"/>
        <end position="587"/>
    </location>
</feature>
<dbReference type="Proteomes" id="UP000615026">
    <property type="component" value="Unassembled WGS sequence"/>
</dbReference>
<dbReference type="CDD" id="cd16922">
    <property type="entry name" value="HATPase_EvgS-ArcB-TorS-like"/>
    <property type="match status" value="1"/>
</dbReference>
<dbReference type="FunFam" id="1.10.287.130:FF:000001">
    <property type="entry name" value="Two-component sensor histidine kinase"/>
    <property type="match status" value="1"/>
</dbReference>
<keyword evidence="4" id="KW-0597">Phosphoprotein</keyword>
<dbReference type="InterPro" id="IPR003018">
    <property type="entry name" value="GAF"/>
</dbReference>
<dbReference type="Pfam" id="PF02518">
    <property type="entry name" value="HATPase_c"/>
    <property type="match status" value="1"/>
</dbReference>
<evidence type="ECO:0000313" key="11">
    <source>
        <dbReference type="EMBL" id="MBE9065671.1"/>
    </source>
</evidence>
<dbReference type="InterPro" id="IPR003661">
    <property type="entry name" value="HisK_dim/P_dom"/>
</dbReference>
<evidence type="ECO:0000256" key="3">
    <source>
        <dbReference type="ARBA" id="ARBA00012438"/>
    </source>
</evidence>
<dbReference type="SMART" id="SM00065">
    <property type="entry name" value="GAF"/>
    <property type="match status" value="1"/>
</dbReference>
<dbReference type="CDD" id="cd00082">
    <property type="entry name" value="HisKA"/>
    <property type="match status" value="1"/>
</dbReference>
<keyword evidence="6 11" id="KW-0418">Kinase</keyword>
<dbReference type="InterPro" id="IPR050736">
    <property type="entry name" value="Sensor_HK_Regulatory"/>
</dbReference>
<protein>
    <recommendedName>
        <fullName evidence="8">Circadian input-output histidine kinase CikA</fullName>
        <ecNumber evidence="3">2.7.13.3</ecNumber>
    </recommendedName>
</protein>
<evidence type="ECO:0000256" key="6">
    <source>
        <dbReference type="ARBA" id="ARBA00022777"/>
    </source>
</evidence>
<reference evidence="11" key="1">
    <citation type="submission" date="2020-10" db="EMBL/GenBank/DDBJ databases">
        <authorList>
            <person name="Castelo-Branco R."/>
            <person name="Eusebio N."/>
            <person name="Adriana R."/>
            <person name="Vieira A."/>
            <person name="Brugerolle De Fraissinette N."/>
            <person name="Rezende De Castro R."/>
            <person name="Schneider M.P."/>
            <person name="Vasconcelos V."/>
            <person name="Leao P.N."/>
        </authorList>
    </citation>
    <scope>NUCLEOTIDE SEQUENCE</scope>
    <source>
        <strain evidence="11">LEGE 11479</strain>
    </source>
</reference>
<proteinExistence type="inferred from homology"/>
<evidence type="ECO:0000256" key="5">
    <source>
        <dbReference type="ARBA" id="ARBA00022679"/>
    </source>
</evidence>
<comment type="caution">
    <text evidence="11">The sequence shown here is derived from an EMBL/GenBank/DDBJ whole genome shotgun (WGS) entry which is preliminary data.</text>
</comment>
<feature type="coiled-coil region" evidence="9">
    <location>
        <begin position="319"/>
        <end position="352"/>
    </location>
</feature>
<dbReference type="SUPFAM" id="SSF55781">
    <property type="entry name" value="GAF domain-like"/>
    <property type="match status" value="1"/>
</dbReference>
<dbReference type="SMART" id="SM00387">
    <property type="entry name" value="HATPase_c"/>
    <property type="match status" value="1"/>
</dbReference>
<dbReference type="FunFam" id="3.30.565.10:FF:000010">
    <property type="entry name" value="Sensor histidine kinase RcsC"/>
    <property type="match status" value="1"/>
</dbReference>
<comment type="similarity">
    <text evidence="2">In the N-terminal section; belongs to the phytochrome family.</text>
</comment>
<evidence type="ECO:0000313" key="12">
    <source>
        <dbReference type="Proteomes" id="UP000615026"/>
    </source>
</evidence>
<dbReference type="SUPFAM" id="SSF55874">
    <property type="entry name" value="ATPase domain of HSP90 chaperone/DNA topoisomerase II/histidine kinase"/>
    <property type="match status" value="1"/>
</dbReference>
<comment type="catalytic activity">
    <reaction evidence="1">
        <text>ATP + protein L-histidine = ADP + protein N-phospho-L-histidine.</text>
        <dbReference type="EC" id="2.7.13.3"/>
    </reaction>
</comment>
<dbReference type="Pfam" id="PF00512">
    <property type="entry name" value="HisKA"/>
    <property type="match status" value="1"/>
</dbReference>
<dbReference type="EMBL" id="JADEXP010000015">
    <property type="protein sequence ID" value="MBE9065671.1"/>
    <property type="molecule type" value="Genomic_DNA"/>
</dbReference>
<dbReference type="EC" id="2.7.13.3" evidence="3"/>
<accession>A0A928X1I7</accession>
<dbReference type="InterPro" id="IPR003594">
    <property type="entry name" value="HATPase_dom"/>
</dbReference>
<dbReference type="InterPro" id="IPR005467">
    <property type="entry name" value="His_kinase_dom"/>
</dbReference>
<dbReference type="SUPFAM" id="SSF47384">
    <property type="entry name" value="Homodimeric domain of signal transducing histidine kinase"/>
    <property type="match status" value="1"/>
</dbReference>
<evidence type="ECO:0000256" key="9">
    <source>
        <dbReference type="SAM" id="Coils"/>
    </source>
</evidence>
<dbReference type="PROSITE" id="PS50109">
    <property type="entry name" value="HIS_KIN"/>
    <property type="match status" value="1"/>
</dbReference>
<keyword evidence="5" id="KW-0808">Transferase</keyword>
<evidence type="ECO:0000256" key="1">
    <source>
        <dbReference type="ARBA" id="ARBA00000085"/>
    </source>
</evidence>
<evidence type="ECO:0000256" key="8">
    <source>
        <dbReference type="ARBA" id="ARBA00074306"/>
    </source>
</evidence>
<dbReference type="GO" id="GO:0000155">
    <property type="term" value="F:phosphorelay sensor kinase activity"/>
    <property type="evidence" value="ECO:0007669"/>
    <property type="project" value="InterPro"/>
</dbReference>
<gene>
    <name evidence="11" type="ORF">IQ260_03285</name>
</gene>
<dbReference type="InterPro" id="IPR004358">
    <property type="entry name" value="Sig_transdc_His_kin-like_C"/>
</dbReference>
<dbReference type="Pfam" id="PF13492">
    <property type="entry name" value="GAF_3"/>
    <property type="match status" value="1"/>
</dbReference>
<dbReference type="InterPro" id="IPR029016">
    <property type="entry name" value="GAF-like_dom_sf"/>
</dbReference>
<dbReference type="PRINTS" id="PR00344">
    <property type="entry name" value="BCTRLSENSOR"/>
</dbReference>
<organism evidence="11 12">
    <name type="scientific">Leptolyngbya cf. ectocarpi LEGE 11479</name>
    <dbReference type="NCBI Taxonomy" id="1828722"/>
    <lineage>
        <taxon>Bacteria</taxon>
        <taxon>Bacillati</taxon>
        <taxon>Cyanobacteriota</taxon>
        <taxon>Cyanophyceae</taxon>
        <taxon>Leptolyngbyales</taxon>
        <taxon>Leptolyngbyaceae</taxon>
        <taxon>Leptolyngbya group</taxon>
        <taxon>Leptolyngbya</taxon>
    </lineage>
</organism>
<evidence type="ECO:0000259" key="10">
    <source>
        <dbReference type="PROSITE" id="PS50109"/>
    </source>
</evidence>
<dbReference type="PANTHER" id="PTHR43711:SF1">
    <property type="entry name" value="HISTIDINE KINASE 1"/>
    <property type="match status" value="1"/>
</dbReference>
<evidence type="ECO:0000256" key="7">
    <source>
        <dbReference type="ARBA" id="ARBA00023012"/>
    </source>
</evidence>
<evidence type="ECO:0000256" key="4">
    <source>
        <dbReference type="ARBA" id="ARBA00022553"/>
    </source>
</evidence>
<dbReference type="AlphaFoldDB" id="A0A928X1I7"/>
<dbReference type="Gene3D" id="1.10.287.130">
    <property type="match status" value="1"/>
</dbReference>
<evidence type="ECO:0000256" key="2">
    <source>
        <dbReference type="ARBA" id="ARBA00006402"/>
    </source>
</evidence>
<dbReference type="Gene3D" id="3.30.450.40">
    <property type="match status" value="1"/>
</dbReference>
<dbReference type="Gene3D" id="3.30.565.10">
    <property type="entry name" value="Histidine kinase-like ATPase, C-terminal domain"/>
    <property type="match status" value="1"/>
</dbReference>
<keyword evidence="12" id="KW-1185">Reference proteome</keyword>
<name>A0A928X1I7_LEPEC</name>
<dbReference type="InterPro" id="IPR036097">
    <property type="entry name" value="HisK_dim/P_sf"/>
</dbReference>
<keyword evidence="9" id="KW-0175">Coiled coil</keyword>
<keyword evidence="7" id="KW-0902">Two-component regulatory system</keyword>
<dbReference type="SMART" id="SM00388">
    <property type="entry name" value="HisKA"/>
    <property type="match status" value="1"/>
</dbReference>
<dbReference type="PANTHER" id="PTHR43711">
    <property type="entry name" value="TWO-COMPONENT HISTIDINE KINASE"/>
    <property type="match status" value="1"/>
</dbReference>